<reference evidence="2 3" key="1">
    <citation type="submission" date="2019-01" db="EMBL/GenBank/DDBJ databases">
        <title>Blautia sp. nov. KGMB01111 isolated human feces.</title>
        <authorList>
            <person name="Park J.-E."/>
            <person name="Kim J.-S."/>
            <person name="Park S.-H."/>
        </authorList>
    </citation>
    <scope>NUCLEOTIDE SEQUENCE [LARGE SCALE GENOMIC DNA]</scope>
    <source>
        <strain evidence="2 3">KGMB01111</strain>
    </source>
</reference>
<evidence type="ECO:0000313" key="2">
    <source>
        <dbReference type="EMBL" id="RXS74387.1"/>
    </source>
</evidence>
<sequence length="165" mass="18627">MKEYQNISHGFGPVYNSESRILILGSFPSVKSREQAFFYGHPRNRFWKVLAAVLKEEEPQTVEEKKAMLFRRGVAVYDVIEQCSIIGSSDSSIKDVVPADLGKIVGESQIQKVYTNGKTAGKLYKKYQDKEMNLPMEELPSTSPANAAYSLEKLTEIWSRAITEV</sequence>
<dbReference type="CDD" id="cd10032">
    <property type="entry name" value="UDG-F6_HDG"/>
    <property type="match status" value="1"/>
</dbReference>
<dbReference type="OrthoDB" id="9799921at2"/>
<accession>A0A4Q1RFM9</accession>
<dbReference type="EMBL" id="SDKC01000001">
    <property type="protein sequence ID" value="RXS74387.1"/>
    <property type="molecule type" value="Genomic_DNA"/>
</dbReference>
<evidence type="ECO:0000313" key="3">
    <source>
        <dbReference type="Proteomes" id="UP000290106"/>
    </source>
</evidence>
<dbReference type="Gene3D" id="3.40.470.10">
    <property type="entry name" value="Uracil-DNA glycosylase-like domain"/>
    <property type="match status" value="1"/>
</dbReference>
<dbReference type="RefSeq" id="WP_022398906.1">
    <property type="nucleotide sequence ID" value="NZ_DAWBJR010000035.1"/>
</dbReference>
<dbReference type="Proteomes" id="UP000290106">
    <property type="component" value="Unassembled WGS sequence"/>
</dbReference>
<dbReference type="InterPro" id="IPR036895">
    <property type="entry name" value="Uracil-DNA_glycosylase-like_sf"/>
</dbReference>
<feature type="domain" description="Uracil-DNA glycosylase-like" evidence="1">
    <location>
        <begin position="14"/>
        <end position="158"/>
    </location>
</feature>
<dbReference type="Pfam" id="PF03167">
    <property type="entry name" value="UDG"/>
    <property type="match status" value="1"/>
</dbReference>
<evidence type="ECO:0000259" key="1">
    <source>
        <dbReference type="Pfam" id="PF03167"/>
    </source>
</evidence>
<keyword evidence="3" id="KW-1185">Reference proteome</keyword>
<dbReference type="InterPro" id="IPR026353">
    <property type="entry name" value="Hypoxan-DNA_Glyclase"/>
</dbReference>
<gene>
    <name evidence="2" type="ORF">ETP43_03550</name>
</gene>
<dbReference type="InterPro" id="IPR005122">
    <property type="entry name" value="Uracil-DNA_glycosylase-like"/>
</dbReference>
<dbReference type="EC" id="3.2.2.15" evidence="2"/>
<dbReference type="AlphaFoldDB" id="A0A4Q1RFM9"/>
<dbReference type="GO" id="GO:0033958">
    <property type="term" value="F:DNA-deoxyinosine glycosylase activity"/>
    <property type="evidence" value="ECO:0007669"/>
    <property type="project" value="UniProtKB-EC"/>
</dbReference>
<keyword evidence="2" id="KW-0378">Hydrolase</keyword>
<dbReference type="NCBIfam" id="TIGR04274">
    <property type="entry name" value="hypoxanDNAglyco"/>
    <property type="match status" value="1"/>
</dbReference>
<protein>
    <submittedName>
        <fullName evidence="2">DNA-deoxyinosine glycosylase</fullName>
        <ecNumber evidence="2">3.2.2.15</ecNumber>
    </submittedName>
</protein>
<organism evidence="2 3">
    <name type="scientific">Blautia faecicola</name>
    <dbReference type="NCBI Taxonomy" id="2509240"/>
    <lineage>
        <taxon>Bacteria</taxon>
        <taxon>Bacillati</taxon>
        <taxon>Bacillota</taxon>
        <taxon>Clostridia</taxon>
        <taxon>Lachnospirales</taxon>
        <taxon>Lachnospiraceae</taxon>
        <taxon>Blautia</taxon>
    </lineage>
</organism>
<dbReference type="SUPFAM" id="SSF52141">
    <property type="entry name" value="Uracil-DNA glycosylase-like"/>
    <property type="match status" value="1"/>
</dbReference>
<name>A0A4Q1RFM9_9FIRM</name>
<keyword evidence="2" id="KW-0326">Glycosidase</keyword>
<comment type="caution">
    <text evidence="2">The sequence shown here is derived from an EMBL/GenBank/DDBJ whole genome shotgun (WGS) entry which is preliminary data.</text>
</comment>
<proteinExistence type="predicted"/>